<dbReference type="InterPro" id="IPR024227">
    <property type="entry name" value="DUF3795"/>
</dbReference>
<gene>
    <name evidence="1" type="ORF">PATL70BA_2466</name>
</gene>
<dbReference type="EMBL" id="LR130778">
    <property type="protein sequence ID" value="VDN48361.1"/>
    <property type="molecule type" value="Genomic_DNA"/>
</dbReference>
<dbReference type="KEGG" id="cbar:PATL70BA_2466"/>
<dbReference type="Pfam" id="PF12675">
    <property type="entry name" value="DUF3795"/>
    <property type="match status" value="1"/>
</dbReference>
<accession>A0A3P7PYY6</accession>
<evidence type="ECO:0000313" key="2">
    <source>
        <dbReference type="Proteomes" id="UP000279029"/>
    </source>
</evidence>
<proteinExistence type="predicted"/>
<reference evidence="1 2" key="1">
    <citation type="submission" date="2018-09" db="EMBL/GenBank/DDBJ databases">
        <authorList>
            <person name="Postec A."/>
        </authorList>
    </citation>
    <scope>NUCLEOTIDE SEQUENCE [LARGE SCALE GENOMIC DNA]</scope>
    <source>
        <strain evidence="1">70B-A</strain>
    </source>
</reference>
<sequence length="141" mass="15745">MNSRIVAPCGIDCFNCELYESNVTEVLRERISTNLKIPKALVTCKGCHDGNQCLFLDLQGKTCETLACANDKGVDYCFECDTFPCKLLMPLANGADRFPQNMKVYNLCIMKRIGVEAWADEALDIRKIYFGKELEIGKGGC</sequence>
<dbReference type="RefSeq" id="WP_125137502.1">
    <property type="nucleotide sequence ID" value="NZ_LR130778.1"/>
</dbReference>
<dbReference type="Proteomes" id="UP000279029">
    <property type="component" value="Chromosome"/>
</dbReference>
<organism evidence="1 2">
    <name type="scientific">Petrocella atlantisensis</name>
    <dbReference type="NCBI Taxonomy" id="2173034"/>
    <lineage>
        <taxon>Bacteria</taxon>
        <taxon>Bacillati</taxon>
        <taxon>Bacillota</taxon>
        <taxon>Clostridia</taxon>
        <taxon>Lachnospirales</taxon>
        <taxon>Vallitaleaceae</taxon>
        <taxon>Petrocella</taxon>
    </lineage>
</organism>
<evidence type="ECO:0008006" key="3">
    <source>
        <dbReference type="Google" id="ProtNLM"/>
    </source>
</evidence>
<dbReference type="AlphaFoldDB" id="A0A3P7PYY6"/>
<dbReference type="OrthoDB" id="9803966at2"/>
<name>A0A3P7PYY6_9FIRM</name>
<keyword evidence="2" id="KW-1185">Reference proteome</keyword>
<evidence type="ECO:0000313" key="1">
    <source>
        <dbReference type="EMBL" id="VDN48361.1"/>
    </source>
</evidence>
<protein>
    <recommendedName>
        <fullName evidence="3">DUF3795 domain-containing protein</fullName>
    </recommendedName>
</protein>